<keyword evidence="1" id="KW-0614">Plasmid</keyword>
<dbReference type="Proteomes" id="UP000000245">
    <property type="component" value="Plasmid pACRY02"/>
</dbReference>
<reference evidence="1 2" key="1">
    <citation type="submission" date="2007-05" db="EMBL/GenBank/DDBJ databases">
        <title>Complete sequence of plasmid2 pACRY02 of Acidiphilium cryptum JF-5.</title>
        <authorList>
            <consortium name="US DOE Joint Genome Institute"/>
            <person name="Copeland A."/>
            <person name="Lucas S."/>
            <person name="Lapidus A."/>
            <person name="Barry K."/>
            <person name="Detter J.C."/>
            <person name="Glavina del Rio T."/>
            <person name="Hammon N."/>
            <person name="Israni S."/>
            <person name="Dalin E."/>
            <person name="Tice H."/>
            <person name="Pitluck S."/>
            <person name="Sims D."/>
            <person name="Brettin T."/>
            <person name="Bruce D."/>
            <person name="Han C."/>
            <person name="Schmutz J."/>
            <person name="Larimer F."/>
            <person name="Land M."/>
            <person name="Hauser L."/>
            <person name="Kyrpides N."/>
            <person name="Kim E."/>
            <person name="Magnuson T."/>
            <person name="Richardson P."/>
        </authorList>
    </citation>
    <scope>NUCLEOTIDE SEQUENCE [LARGE SCALE GENOMIC DNA]</scope>
    <source>
        <strain evidence="1 2">JF-5</strain>
        <plasmid evidence="2">Plasmid pACRY02</plasmid>
    </source>
</reference>
<dbReference type="AlphaFoldDB" id="A5FTK3"/>
<organism evidence="1 2">
    <name type="scientific">Acidiphilium cryptum (strain JF-5)</name>
    <dbReference type="NCBI Taxonomy" id="349163"/>
    <lineage>
        <taxon>Bacteria</taxon>
        <taxon>Pseudomonadati</taxon>
        <taxon>Pseudomonadota</taxon>
        <taxon>Alphaproteobacteria</taxon>
        <taxon>Acetobacterales</taxon>
        <taxon>Acidocellaceae</taxon>
        <taxon>Acidiphilium</taxon>
    </lineage>
</organism>
<name>A5FTK3_ACICJ</name>
<evidence type="ECO:0000313" key="2">
    <source>
        <dbReference type="Proteomes" id="UP000000245"/>
    </source>
</evidence>
<gene>
    <name evidence="1" type="ordered locus">Acry_3323</name>
</gene>
<evidence type="ECO:0000313" key="1">
    <source>
        <dbReference type="EMBL" id="ABQ28935.1"/>
    </source>
</evidence>
<keyword evidence="2" id="KW-1185">Reference proteome</keyword>
<geneLocation type="plasmid" evidence="1 2">
    <name>pACRY02</name>
</geneLocation>
<accession>A5FTK3</accession>
<sequence>MSARARKTGGLLLGILRVEGAPAQTRYELFPDEQGLIRWRRAMLRRNWREWVAPAIDSAIAEGQLHDVRLLISDPEMLTDRQVDEVSLLYKIAVTFEAIPNMTVLRDEPVAVRDQLSLFGDESEAVEADPLMAGPSP</sequence>
<dbReference type="HOGENOM" id="CLU_1860861_0_0_5"/>
<dbReference type="EMBL" id="CP000690">
    <property type="protein sequence ID" value="ABQ28935.1"/>
    <property type="molecule type" value="Genomic_DNA"/>
</dbReference>
<dbReference type="KEGG" id="acr:Acry_3323"/>
<protein>
    <submittedName>
        <fullName evidence="1">Uncharacterized protein</fullName>
    </submittedName>
</protein>
<proteinExistence type="predicted"/>
<dbReference type="RefSeq" id="WP_011930718.1">
    <property type="nucleotide sequence ID" value="NC_009468.1"/>
</dbReference>